<proteinExistence type="predicted"/>
<evidence type="ECO:0000256" key="2">
    <source>
        <dbReference type="SAM" id="SignalP"/>
    </source>
</evidence>
<organism evidence="3 4">
    <name type="scientific">Cylindrospermopsis curvispora GIHE-G1</name>
    <dbReference type="NCBI Taxonomy" id="2666332"/>
    <lineage>
        <taxon>Bacteria</taxon>
        <taxon>Bacillati</taxon>
        <taxon>Cyanobacteriota</taxon>
        <taxon>Cyanophyceae</taxon>
        <taxon>Nostocales</taxon>
        <taxon>Aphanizomenonaceae</taxon>
        <taxon>Cylindrospermopsis</taxon>
    </lineage>
</organism>
<feature type="chain" id="PRO_5028907894" evidence="2">
    <location>
        <begin position="26"/>
        <end position="164"/>
    </location>
</feature>
<evidence type="ECO:0000313" key="3">
    <source>
        <dbReference type="EMBL" id="QNP29242.1"/>
    </source>
</evidence>
<name>A0A7H0EZM6_9CYAN</name>
<dbReference type="Proteomes" id="UP000516013">
    <property type="component" value="Chromosome"/>
</dbReference>
<reference evidence="3 4" key="1">
    <citation type="submission" date="2020-08" db="EMBL/GenBank/DDBJ databases">
        <title>Complete genome sequence of Raphidiopsis curvispora isolated from drinking water reservoir in South Korea.</title>
        <authorList>
            <person name="Jeong J."/>
        </authorList>
    </citation>
    <scope>NUCLEOTIDE SEQUENCE [LARGE SCALE GENOMIC DNA]</scope>
    <source>
        <strain evidence="3 4">GIHE-G1</strain>
    </source>
</reference>
<feature type="compositionally biased region" description="Gly residues" evidence="1">
    <location>
        <begin position="28"/>
        <end position="87"/>
    </location>
</feature>
<keyword evidence="4" id="KW-1185">Reference proteome</keyword>
<evidence type="ECO:0000313" key="4">
    <source>
        <dbReference type="Proteomes" id="UP000516013"/>
    </source>
</evidence>
<dbReference type="KEGG" id="ccur:IAR63_15605"/>
<feature type="region of interest" description="Disordered" evidence="1">
    <location>
        <begin position="28"/>
        <end position="101"/>
    </location>
</feature>
<gene>
    <name evidence="3" type="ORF">IAR63_15605</name>
</gene>
<protein>
    <submittedName>
        <fullName evidence="3">Uncharacterized protein</fullName>
    </submittedName>
</protein>
<sequence length="164" mass="15818">MNKFNQLLMGTTTVVLTAVMLTSCGGGTSSNTGGGTTQGGGGTSSNTGGGTTQGGGGTSSNTGGGTTQGGGSTSSNTGGGTTQGGGSVTPVQPTPTTPQTLTVTVPSLGYVQTIDKNTTLADITTAARDGAAECINRFGLSSANNTCQGEVRAAQSQAVNFINR</sequence>
<dbReference type="AlphaFoldDB" id="A0A7H0EZM6"/>
<evidence type="ECO:0000256" key="1">
    <source>
        <dbReference type="SAM" id="MobiDB-lite"/>
    </source>
</evidence>
<dbReference type="PROSITE" id="PS51257">
    <property type="entry name" value="PROKAR_LIPOPROTEIN"/>
    <property type="match status" value="1"/>
</dbReference>
<keyword evidence="2" id="KW-0732">Signal</keyword>
<dbReference type="EMBL" id="CP060822">
    <property type="protein sequence ID" value="QNP29242.1"/>
    <property type="molecule type" value="Genomic_DNA"/>
</dbReference>
<accession>A0A7H0EZM6</accession>
<feature type="signal peptide" evidence="2">
    <location>
        <begin position="1"/>
        <end position="25"/>
    </location>
</feature>
<dbReference type="RefSeq" id="WP_187705900.1">
    <property type="nucleotide sequence ID" value="NZ_CP060822.1"/>
</dbReference>